<gene>
    <name evidence="3" type="ORF">J2S43_001667</name>
</gene>
<protein>
    <submittedName>
        <fullName evidence="3">Cytosine/adenosine deaminase-related metal-dependent hydrolase</fullName>
    </submittedName>
</protein>
<dbReference type="InterPro" id="IPR050287">
    <property type="entry name" value="MTA/SAH_deaminase"/>
</dbReference>
<evidence type="ECO:0000256" key="1">
    <source>
        <dbReference type="ARBA" id="ARBA00022801"/>
    </source>
</evidence>
<name>A0ABT9MP07_9ACTN</name>
<dbReference type="InterPro" id="IPR011059">
    <property type="entry name" value="Metal-dep_hydrolase_composite"/>
</dbReference>
<dbReference type="EMBL" id="JAUSRA010000001">
    <property type="protein sequence ID" value="MDP9793155.1"/>
    <property type="molecule type" value="Genomic_DNA"/>
</dbReference>
<dbReference type="PANTHER" id="PTHR43794:SF11">
    <property type="entry name" value="AMIDOHYDROLASE-RELATED DOMAIN-CONTAINING PROTEIN"/>
    <property type="match status" value="1"/>
</dbReference>
<dbReference type="Proteomes" id="UP001240984">
    <property type="component" value="Unassembled WGS sequence"/>
</dbReference>
<evidence type="ECO:0000313" key="3">
    <source>
        <dbReference type="EMBL" id="MDP9793155.1"/>
    </source>
</evidence>
<keyword evidence="4" id="KW-1185">Reference proteome</keyword>
<feature type="domain" description="Amidohydrolase-related" evidence="2">
    <location>
        <begin position="61"/>
        <end position="401"/>
    </location>
</feature>
<dbReference type="GO" id="GO:0016787">
    <property type="term" value="F:hydrolase activity"/>
    <property type="evidence" value="ECO:0007669"/>
    <property type="project" value="UniProtKB-KW"/>
</dbReference>
<keyword evidence="1 3" id="KW-0378">Hydrolase</keyword>
<comment type="caution">
    <text evidence="3">The sequence shown here is derived from an EMBL/GenBank/DDBJ whole genome shotgun (WGS) entry which is preliminary data.</text>
</comment>
<reference evidence="3 4" key="1">
    <citation type="submission" date="2023-07" db="EMBL/GenBank/DDBJ databases">
        <title>Sequencing the genomes of 1000 actinobacteria strains.</title>
        <authorList>
            <person name="Klenk H.-P."/>
        </authorList>
    </citation>
    <scope>NUCLEOTIDE SEQUENCE [LARGE SCALE GENOMIC DNA]</scope>
    <source>
        <strain evidence="3 4">DSM 44710</strain>
    </source>
</reference>
<dbReference type="InterPro" id="IPR032466">
    <property type="entry name" value="Metal_Hydrolase"/>
</dbReference>
<organism evidence="3 4">
    <name type="scientific">Catenuloplanes nepalensis</name>
    <dbReference type="NCBI Taxonomy" id="587533"/>
    <lineage>
        <taxon>Bacteria</taxon>
        <taxon>Bacillati</taxon>
        <taxon>Actinomycetota</taxon>
        <taxon>Actinomycetes</taxon>
        <taxon>Micromonosporales</taxon>
        <taxon>Micromonosporaceae</taxon>
        <taxon>Catenuloplanes</taxon>
    </lineage>
</organism>
<evidence type="ECO:0000313" key="4">
    <source>
        <dbReference type="Proteomes" id="UP001240984"/>
    </source>
</evidence>
<dbReference type="Pfam" id="PF01979">
    <property type="entry name" value="Amidohydro_1"/>
    <property type="match status" value="1"/>
</dbReference>
<dbReference type="Gene3D" id="3.20.20.140">
    <property type="entry name" value="Metal-dependent hydrolases"/>
    <property type="match status" value="1"/>
</dbReference>
<proteinExistence type="predicted"/>
<accession>A0ABT9MP07</accession>
<dbReference type="SUPFAM" id="SSF51556">
    <property type="entry name" value="Metallo-dependent hydrolases"/>
    <property type="match status" value="1"/>
</dbReference>
<sequence>MNDRATLLRGATILTMDPAVGDLDRGDLYIEDGRISAVAASIELDEGVRRDADVVDATGRIVIPGFVDTHRHMWEVLVRGGAPHHTLEQYYLDVLGTAGSGVLPGDVHLGTLASARSALLAGITTVQDISNIQHGPAHTDASVAALRESGIRAVFAYGKSFAMMTRDGGALGDDVRRVRSRLLPDDGADVTMALLTEWADDDGERHNAALARDLGVRTARHVGAETPISRLRDLGVLLAGTTFIHGNGLSPDELRIIADTGGTLSVAPAIELMMGHGVPMLGLSPHGLPLSLSTSAEVTVASDMFTQMRAALQSGRTFGRGAHSGRELTARDVLALATREGAAALGLGARTGSLTPGKDADVVVLRADDLDVSPVVDPVSTVVLQMDRRHIDRVYRAGRVVVRDGASAEDSRELVAGLVAAAARLGPVPRSPLRAGR</sequence>
<evidence type="ECO:0000259" key="2">
    <source>
        <dbReference type="Pfam" id="PF01979"/>
    </source>
</evidence>
<dbReference type="Gene3D" id="2.30.40.10">
    <property type="entry name" value="Urease, subunit C, domain 1"/>
    <property type="match status" value="1"/>
</dbReference>
<dbReference type="PANTHER" id="PTHR43794">
    <property type="entry name" value="AMINOHYDROLASE SSNA-RELATED"/>
    <property type="match status" value="1"/>
</dbReference>
<dbReference type="InterPro" id="IPR006680">
    <property type="entry name" value="Amidohydro-rel"/>
</dbReference>
<dbReference type="RefSeq" id="WP_306828141.1">
    <property type="nucleotide sequence ID" value="NZ_JAUSRA010000001.1"/>
</dbReference>
<dbReference type="SUPFAM" id="SSF51338">
    <property type="entry name" value="Composite domain of metallo-dependent hydrolases"/>
    <property type="match status" value="1"/>
</dbReference>